<evidence type="ECO:0000313" key="4">
    <source>
        <dbReference type="Proteomes" id="UP000193827"/>
    </source>
</evidence>
<sequence>MRLAACLLAIGLGGPALACDYPGPPPGSLEARAETGDILWAGYSDATDRYGHGILGDVWEAGGLRVSTGMNGPCSLSIILPRHSVFEDTGPRIVDLDGDNRNEVIAVETHRKTGAALAVYGLRNGRLRKIAATPNIGHTHRWLAPVGAADLDGDGHVEIAYIDRPHLAKTLRIWRYRKGRLEHVADRSGMTNHKIGWDHIPGGIRDCGTGPELITADADWRRIMASTLHGGQITSRAVGRYTGPDSLNAALTCP</sequence>
<keyword evidence="4" id="KW-1185">Reference proteome</keyword>
<evidence type="ECO:0000256" key="2">
    <source>
        <dbReference type="SAM" id="SignalP"/>
    </source>
</evidence>
<gene>
    <name evidence="3" type="ORF">PEL8287_01407</name>
</gene>
<keyword evidence="1 2" id="KW-0732">Signal</keyword>
<evidence type="ECO:0000313" key="3">
    <source>
        <dbReference type="EMBL" id="SLN30267.1"/>
    </source>
</evidence>
<organism evidence="3 4">
    <name type="scientific">Roseovarius litorisediminis</name>
    <dbReference type="NCBI Taxonomy" id="1312363"/>
    <lineage>
        <taxon>Bacteria</taxon>
        <taxon>Pseudomonadati</taxon>
        <taxon>Pseudomonadota</taxon>
        <taxon>Alphaproteobacteria</taxon>
        <taxon>Rhodobacterales</taxon>
        <taxon>Roseobacteraceae</taxon>
        <taxon>Roseovarius</taxon>
    </lineage>
</organism>
<dbReference type="RefSeq" id="WP_139837722.1">
    <property type="nucleotide sequence ID" value="NZ_FWFL01000003.1"/>
</dbReference>
<dbReference type="SUPFAM" id="SSF69318">
    <property type="entry name" value="Integrin alpha N-terminal domain"/>
    <property type="match status" value="1"/>
</dbReference>
<evidence type="ECO:0008006" key="5">
    <source>
        <dbReference type="Google" id="ProtNLM"/>
    </source>
</evidence>
<proteinExistence type="predicted"/>
<dbReference type="Proteomes" id="UP000193827">
    <property type="component" value="Unassembled WGS sequence"/>
</dbReference>
<dbReference type="InterPro" id="IPR013517">
    <property type="entry name" value="FG-GAP"/>
</dbReference>
<dbReference type="Pfam" id="PF13517">
    <property type="entry name" value="FG-GAP_3"/>
    <property type="match status" value="1"/>
</dbReference>
<protein>
    <recommendedName>
        <fullName evidence="5">FG-GAP repeat protein</fullName>
    </recommendedName>
</protein>
<reference evidence="3 4" key="1">
    <citation type="submission" date="2017-03" db="EMBL/GenBank/DDBJ databases">
        <authorList>
            <person name="Afonso C.L."/>
            <person name="Miller P.J."/>
            <person name="Scott M.A."/>
            <person name="Spackman E."/>
            <person name="Goraichik I."/>
            <person name="Dimitrov K.M."/>
            <person name="Suarez D.L."/>
            <person name="Swayne D.E."/>
        </authorList>
    </citation>
    <scope>NUCLEOTIDE SEQUENCE [LARGE SCALE GENOMIC DNA]</scope>
    <source>
        <strain evidence="3 4">CECT 8287</strain>
    </source>
</reference>
<evidence type="ECO:0000256" key="1">
    <source>
        <dbReference type="ARBA" id="ARBA00022729"/>
    </source>
</evidence>
<name>A0A1Y5S1Z6_9RHOB</name>
<dbReference type="InterPro" id="IPR028994">
    <property type="entry name" value="Integrin_alpha_N"/>
</dbReference>
<dbReference type="AlphaFoldDB" id="A0A1Y5S1Z6"/>
<dbReference type="EMBL" id="FWFL01000003">
    <property type="protein sequence ID" value="SLN30267.1"/>
    <property type="molecule type" value="Genomic_DNA"/>
</dbReference>
<feature type="signal peptide" evidence="2">
    <location>
        <begin position="1"/>
        <end position="18"/>
    </location>
</feature>
<accession>A0A1Y5S1Z6</accession>
<dbReference type="OrthoDB" id="58662at2"/>
<feature type="chain" id="PRO_5012915601" description="FG-GAP repeat protein" evidence="2">
    <location>
        <begin position="19"/>
        <end position="254"/>
    </location>
</feature>